<evidence type="ECO:0000313" key="2">
    <source>
        <dbReference type="Proteomes" id="UP001143856"/>
    </source>
</evidence>
<comment type="caution">
    <text evidence="1">The sequence shown here is derived from an EMBL/GenBank/DDBJ whole genome shotgun (WGS) entry which is preliminary data.</text>
</comment>
<proteinExistence type="predicted"/>
<organism evidence="1 2">
    <name type="scientific">Xylaria curta</name>
    <dbReference type="NCBI Taxonomy" id="42375"/>
    <lineage>
        <taxon>Eukaryota</taxon>
        <taxon>Fungi</taxon>
        <taxon>Dikarya</taxon>
        <taxon>Ascomycota</taxon>
        <taxon>Pezizomycotina</taxon>
        <taxon>Sordariomycetes</taxon>
        <taxon>Xylariomycetidae</taxon>
        <taxon>Xylariales</taxon>
        <taxon>Xylariaceae</taxon>
        <taxon>Xylaria</taxon>
    </lineage>
</organism>
<dbReference type="EMBL" id="JAPDGR010002526">
    <property type="protein sequence ID" value="KAJ2975374.1"/>
    <property type="molecule type" value="Genomic_DNA"/>
</dbReference>
<gene>
    <name evidence="1" type="ORF">NUW58_g8373</name>
</gene>
<protein>
    <submittedName>
        <fullName evidence="1">Uncharacterized protein</fullName>
    </submittedName>
</protein>
<dbReference type="Proteomes" id="UP001143856">
    <property type="component" value="Unassembled WGS sequence"/>
</dbReference>
<name>A0ACC1N8G3_9PEZI</name>
<keyword evidence="2" id="KW-1185">Reference proteome</keyword>
<accession>A0ACC1N8G3</accession>
<sequence length="536" mass="59412">MRLTSLFIFALATDIAIGSSNWFSKAAYNKWHENELERWLSDNDIPYPTPADRKDLENLVQKYWDNYAVAPYRSWDTEKLFAYLKAKGVETQGAAEANKDSLVSQVQSQWYETEDKAQNAWTDTKDWILDTWTESTLKSFADKHGIPVPQPRKRDTLLQQIRSNYEKVARKAGETASYPGNWLYETWSESDLKEWLDTHGFPVPQPTSRDKLVAAVRRNSRLAYLKSQDQLYSASASANAAYGTLTDKIIDAWSESQLKEFCDKNGISVPQGTKTNELRALVRKHRAELLGDTLSGSAASAFGAATSKAGNQYAKATNDASLAAQEAFNQAVDTWSDSRLKAYLDARGVPVPQASKTDELRALVRRNSHKAAAGFNAWTWDDLSYQHLKQYLVNSGNSAAKKVGNSASATREDLVKAAQNAYASASRGGGDSYASATSYLAQATQSAKDNVFDTWSESELKSYLDSYGVPIPQGSTVNELRAEARKQSTYFKYGTTNPVDTAFAKISESVRGAYQWVLGQLGAGAEEAKQKAKNEL</sequence>
<reference evidence="1" key="1">
    <citation type="submission" date="2022-10" db="EMBL/GenBank/DDBJ databases">
        <title>Genome Sequence of Xylaria curta.</title>
        <authorList>
            <person name="Buettner E."/>
        </authorList>
    </citation>
    <scope>NUCLEOTIDE SEQUENCE</scope>
    <source>
        <strain evidence="1">Babe10</strain>
    </source>
</reference>
<evidence type="ECO:0000313" key="1">
    <source>
        <dbReference type="EMBL" id="KAJ2975374.1"/>
    </source>
</evidence>